<protein>
    <recommendedName>
        <fullName evidence="1">DUF6589 domain-containing protein</fullName>
    </recommendedName>
</protein>
<keyword evidence="3" id="KW-1185">Reference proteome</keyword>
<comment type="caution">
    <text evidence="2">The sequence shown here is derived from an EMBL/GenBank/DDBJ whole genome shotgun (WGS) entry which is preliminary data.</text>
</comment>
<feature type="non-terminal residue" evidence="2">
    <location>
        <position position="1"/>
    </location>
</feature>
<reference evidence="2" key="1">
    <citation type="submission" date="2023-03" db="EMBL/GenBank/DDBJ databases">
        <title>Massive genome expansion in bonnet fungi (Mycena s.s.) driven by repeated elements and novel gene families across ecological guilds.</title>
        <authorList>
            <consortium name="Lawrence Berkeley National Laboratory"/>
            <person name="Harder C.B."/>
            <person name="Miyauchi S."/>
            <person name="Viragh M."/>
            <person name="Kuo A."/>
            <person name="Thoen E."/>
            <person name="Andreopoulos B."/>
            <person name="Lu D."/>
            <person name="Skrede I."/>
            <person name="Drula E."/>
            <person name="Henrissat B."/>
            <person name="Morin E."/>
            <person name="Kohler A."/>
            <person name="Barry K."/>
            <person name="LaButti K."/>
            <person name="Morin E."/>
            <person name="Salamov A."/>
            <person name="Lipzen A."/>
            <person name="Mereny Z."/>
            <person name="Hegedus B."/>
            <person name="Baldrian P."/>
            <person name="Stursova M."/>
            <person name="Weitz H."/>
            <person name="Taylor A."/>
            <person name="Grigoriev I.V."/>
            <person name="Nagy L.G."/>
            <person name="Martin F."/>
            <person name="Kauserud H."/>
        </authorList>
    </citation>
    <scope>NUCLEOTIDE SEQUENCE</scope>
    <source>
        <strain evidence="2">CBHHK182m</strain>
    </source>
</reference>
<evidence type="ECO:0000313" key="2">
    <source>
        <dbReference type="EMBL" id="KAJ7767792.1"/>
    </source>
</evidence>
<dbReference type="EMBL" id="JARKIB010000021">
    <property type="protein sequence ID" value="KAJ7767792.1"/>
    <property type="molecule type" value="Genomic_DNA"/>
</dbReference>
<dbReference type="Pfam" id="PF20231">
    <property type="entry name" value="DUF6589"/>
    <property type="match status" value="1"/>
</dbReference>
<feature type="domain" description="DUF6589" evidence="1">
    <location>
        <begin position="338"/>
        <end position="601"/>
    </location>
</feature>
<evidence type="ECO:0000313" key="3">
    <source>
        <dbReference type="Proteomes" id="UP001215598"/>
    </source>
</evidence>
<dbReference type="AlphaFoldDB" id="A0AAD7NMC4"/>
<dbReference type="InterPro" id="IPR046496">
    <property type="entry name" value="DUF6589"/>
</dbReference>
<sequence>TKWDKIDDFLGSYGFDNLGEFLATLFHLHVRGKPDPRTPRHTAVVSAFLQGSTTTNMGHIIELIYHHPQSQPKKKHPEQRAAAFSHEKPLNEIIFARPCLSAWATRLVGNEAYFRLGKLAKKKRNDPDDRRHLRATANARNSDARVITWADTKFSIQGLADQYREEAPLIWYLTECMVARRKNGVIIVRQRRPHPVIQVGAISSFIVSRNQYAAGDLALPLGIWHFACKSHVDVKRVYSRLGSIVSDSTVRKALNSMTTSDLAELQASVREAAARGEVIWGQILDNVQEYSPVYEHGLGRENQLKVGTACTAFRYDDCKPGAWRATDHIARVIGWDRDQMTVESINTSIDWGHIENVTDLQLARVLVEFCPHLYHLSPEISTRFRTAPIAKHRLRLCRKILQGLGTNGEREVENEGMKNARGDFDSQMGIDPTKWEDMLDWIRGDGASHATLMRLKRILITEPGIYESFRNVISTPETWHTKATDLNSCAANHYGPAASKDPSSLSRSSNAANMKRPTDLKKCDFYPTSRSMTMIWEARVLDCWRLVLCINDDSDILTHFEELPECDALPTLDDLLEHASIIRERYASQTAYDQSLSEAEQPRLRCRGNTRGPECVASSTRGPKEVERWTGRQGKYTLYSPPVPWWV</sequence>
<evidence type="ECO:0000259" key="1">
    <source>
        <dbReference type="Pfam" id="PF20231"/>
    </source>
</evidence>
<proteinExistence type="predicted"/>
<organism evidence="2 3">
    <name type="scientific">Mycena metata</name>
    <dbReference type="NCBI Taxonomy" id="1033252"/>
    <lineage>
        <taxon>Eukaryota</taxon>
        <taxon>Fungi</taxon>
        <taxon>Dikarya</taxon>
        <taxon>Basidiomycota</taxon>
        <taxon>Agaricomycotina</taxon>
        <taxon>Agaricomycetes</taxon>
        <taxon>Agaricomycetidae</taxon>
        <taxon>Agaricales</taxon>
        <taxon>Marasmiineae</taxon>
        <taxon>Mycenaceae</taxon>
        <taxon>Mycena</taxon>
    </lineage>
</organism>
<accession>A0AAD7NMC4</accession>
<gene>
    <name evidence="2" type="ORF">B0H16DRAFT_1787390</name>
</gene>
<name>A0AAD7NMC4_9AGAR</name>
<dbReference type="Proteomes" id="UP001215598">
    <property type="component" value="Unassembled WGS sequence"/>
</dbReference>